<evidence type="ECO:0000313" key="2">
    <source>
        <dbReference type="EMBL" id="KAG6654253.1"/>
    </source>
</evidence>
<evidence type="ECO:0000313" key="3">
    <source>
        <dbReference type="Proteomes" id="UP000811609"/>
    </source>
</evidence>
<comment type="caution">
    <text evidence="2">The sequence shown here is derived from an EMBL/GenBank/DDBJ whole genome shotgun (WGS) entry which is preliminary data.</text>
</comment>
<dbReference type="EMBL" id="CM031813">
    <property type="protein sequence ID" value="KAG6654253.1"/>
    <property type="molecule type" value="Genomic_DNA"/>
</dbReference>
<protein>
    <submittedName>
        <fullName evidence="2">Uncharacterized protein</fullName>
    </submittedName>
</protein>
<dbReference type="EMBL" id="CM031813">
    <property type="protein sequence ID" value="KAG6654251.1"/>
    <property type="molecule type" value="Genomic_DNA"/>
</dbReference>
<keyword evidence="1" id="KW-0472">Membrane</keyword>
<dbReference type="EMBL" id="CM031813">
    <property type="protein sequence ID" value="KAG6654252.1"/>
    <property type="molecule type" value="Genomic_DNA"/>
</dbReference>
<accession>A0A8T1QIU0</accession>
<gene>
    <name evidence="2" type="ORF">CIPAW_05G132500</name>
</gene>
<keyword evidence="1" id="KW-0812">Transmembrane</keyword>
<evidence type="ECO:0000256" key="1">
    <source>
        <dbReference type="SAM" id="Phobius"/>
    </source>
</evidence>
<dbReference type="AlphaFoldDB" id="A0A8T1QIU0"/>
<organism evidence="2 3">
    <name type="scientific">Carya illinoinensis</name>
    <name type="common">Pecan</name>
    <dbReference type="NCBI Taxonomy" id="32201"/>
    <lineage>
        <taxon>Eukaryota</taxon>
        <taxon>Viridiplantae</taxon>
        <taxon>Streptophyta</taxon>
        <taxon>Embryophyta</taxon>
        <taxon>Tracheophyta</taxon>
        <taxon>Spermatophyta</taxon>
        <taxon>Magnoliopsida</taxon>
        <taxon>eudicotyledons</taxon>
        <taxon>Gunneridae</taxon>
        <taxon>Pentapetalae</taxon>
        <taxon>rosids</taxon>
        <taxon>fabids</taxon>
        <taxon>Fagales</taxon>
        <taxon>Juglandaceae</taxon>
        <taxon>Carya</taxon>
    </lineage>
</organism>
<keyword evidence="3" id="KW-1185">Reference proteome</keyword>
<keyword evidence="1" id="KW-1133">Transmembrane helix</keyword>
<reference evidence="2" key="1">
    <citation type="submission" date="2020-12" db="EMBL/GenBank/DDBJ databases">
        <title>WGS assembly of Carya illinoinensis cv. Pawnee.</title>
        <authorList>
            <person name="Platts A."/>
            <person name="Shu S."/>
            <person name="Wright S."/>
            <person name="Barry K."/>
            <person name="Edger P."/>
            <person name="Pires J.C."/>
            <person name="Schmutz J."/>
        </authorList>
    </citation>
    <scope>NUCLEOTIDE SEQUENCE</scope>
    <source>
        <tissue evidence="2">Leaf</tissue>
    </source>
</reference>
<feature type="transmembrane region" description="Helical" evidence="1">
    <location>
        <begin position="49"/>
        <end position="67"/>
    </location>
</feature>
<dbReference type="Proteomes" id="UP000811609">
    <property type="component" value="Chromosome 5"/>
</dbReference>
<proteinExistence type="predicted"/>
<sequence length="69" mass="8566">MRMHANKYHRSRSPWTSFFQFYQREHQSLPSNLISSLLQNKASSQNNIYAWRFFFFFFFFFLILIFSPL</sequence>
<name>A0A8T1QIU0_CARIL</name>